<dbReference type="PANTHER" id="PTHR22749">
    <property type="entry name" value="RIBOFLAVIN KINASE/FMN ADENYLYLTRANSFERASE"/>
    <property type="match status" value="1"/>
</dbReference>
<keyword evidence="4 15" id="KW-0285">Flavoprotein</keyword>
<comment type="catalytic activity">
    <reaction evidence="13 15">
        <text>riboflavin + ATP = FMN + ADP + H(+)</text>
        <dbReference type="Rhea" id="RHEA:14357"/>
        <dbReference type="ChEBI" id="CHEBI:15378"/>
        <dbReference type="ChEBI" id="CHEBI:30616"/>
        <dbReference type="ChEBI" id="CHEBI:57986"/>
        <dbReference type="ChEBI" id="CHEBI:58210"/>
        <dbReference type="ChEBI" id="CHEBI:456216"/>
        <dbReference type="EC" id="2.7.1.26"/>
    </reaction>
</comment>
<dbReference type="AlphaFoldDB" id="A0A433WDI6"/>
<keyword evidence="11 15" id="KW-0067">ATP-binding</keyword>
<dbReference type="Gene3D" id="3.40.50.620">
    <property type="entry name" value="HUPs"/>
    <property type="match status" value="1"/>
</dbReference>
<evidence type="ECO:0000256" key="3">
    <source>
        <dbReference type="ARBA" id="ARBA00005201"/>
    </source>
</evidence>
<dbReference type="CDD" id="cd02064">
    <property type="entry name" value="FAD_synthetase_N"/>
    <property type="match status" value="1"/>
</dbReference>
<reference evidence="16" key="1">
    <citation type="submission" date="2020-05" db="EMBL/GenBank/DDBJ databases">
        <title>Chitinophaga laudate sp. nov., isolated from a tropical peat swamp.</title>
        <authorList>
            <person name="Goh C.B.S."/>
            <person name="Lee M.S."/>
            <person name="Parimannan S."/>
            <person name="Pasbakhsh P."/>
            <person name="Yule C.M."/>
            <person name="Rajandas H."/>
            <person name="Loke S."/>
            <person name="Croft L."/>
            <person name="Tan J.B.L."/>
        </authorList>
    </citation>
    <scope>NUCLEOTIDE SEQUENCE</scope>
    <source>
        <strain evidence="16">Mgbs1</strain>
    </source>
</reference>
<dbReference type="GO" id="GO:0009398">
    <property type="term" value="P:FMN biosynthetic process"/>
    <property type="evidence" value="ECO:0007669"/>
    <property type="project" value="UniProtKB-UniRule"/>
</dbReference>
<comment type="catalytic activity">
    <reaction evidence="14 15">
        <text>FMN + ATP + H(+) = FAD + diphosphate</text>
        <dbReference type="Rhea" id="RHEA:17237"/>
        <dbReference type="ChEBI" id="CHEBI:15378"/>
        <dbReference type="ChEBI" id="CHEBI:30616"/>
        <dbReference type="ChEBI" id="CHEBI:33019"/>
        <dbReference type="ChEBI" id="CHEBI:57692"/>
        <dbReference type="ChEBI" id="CHEBI:58210"/>
        <dbReference type="EC" id="2.7.7.2"/>
    </reaction>
</comment>
<keyword evidence="5 15" id="KW-0288">FMN</keyword>
<dbReference type="InterPro" id="IPR023465">
    <property type="entry name" value="Riboflavin_kinase_dom_sf"/>
</dbReference>
<dbReference type="SUPFAM" id="SSF82114">
    <property type="entry name" value="Riboflavin kinase-like"/>
    <property type="match status" value="1"/>
</dbReference>
<comment type="similarity">
    <text evidence="15">Belongs to the ribF family.</text>
</comment>
<dbReference type="NCBIfam" id="NF004160">
    <property type="entry name" value="PRK05627.1-3"/>
    <property type="match status" value="1"/>
</dbReference>
<dbReference type="InterPro" id="IPR023468">
    <property type="entry name" value="Riboflavin_kinase"/>
</dbReference>
<dbReference type="PANTHER" id="PTHR22749:SF6">
    <property type="entry name" value="RIBOFLAVIN KINASE"/>
    <property type="match status" value="1"/>
</dbReference>
<evidence type="ECO:0000256" key="2">
    <source>
        <dbReference type="ARBA" id="ARBA00004726"/>
    </source>
</evidence>
<dbReference type="GO" id="GO:0008531">
    <property type="term" value="F:riboflavin kinase activity"/>
    <property type="evidence" value="ECO:0007669"/>
    <property type="project" value="UniProtKB-UniRule"/>
</dbReference>
<dbReference type="GO" id="GO:0009231">
    <property type="term" value="P:riboflavin biosynthetic process"/>
    <property type="evidence" value="ECO:0007669"/>
    <property type="project" value="InterPro"/>
</dbReference>
<gene>
    <name evidence="16" type="ORF">ECE50_027380</name>
</gene>
<dbReference type="Gene3D" id="2.40.30.30">
    <property type="entry name" value="Riboflavin kinase-like"/>
    <property type="match status" value="1"/>
</dbReference>
<dbReference type="EC" id="2.7.7.2" evidence="15"/>
<dbReference type="NCBIfam" id="NF004162">
    <property type="entry name" value="PRK05627.1-5"/>
    <property type="match status" value="1"/>
</dbReference>
<evidence type="ECO:0000256" key="12">
    <source>
        <dbReference type="ARBA" id="ARBA00023268"/>
    </source>
</evidence>
<dbReference type="EMBL" id="RIAR02000001">
    <property type="protein sequence ID" value="NSL90577.1"/>
    <property type="molecule type" value="Genomic_DNA"/>
</dbReference>
<dbReference type="Pfam" id="PF01687">
    <property type="entry name" value="Flavokinase"/>
    <property type="match status" value="1"/>
</dbReference>
<dbReference type="GO" id="GO:0006747">
    <property type="term" value="P:FAD biosynthetic process"/>
    <property type="evidence" value="ECO:0007669"/>
    <property type="project" value="UniProtKB-UniRule"/>
</dbReference>
<evidence type="ECO:0000256" key="1">
    <source>
        <dbReference type="ARBA" id="ARBA00002121"/>
    </source>
</evidence>
<dbReference type="Pfam" id="PF06574">
    <property type="entry name" value="FAD_syn"/>
    <property type="match status" value="1"/>
</dbReference>
<protein>
    <recommendedName>
        <fullName evidence="15">Riboflavin biosynthesis protein</fullName>
    </recommendedName>
    <domain>
        <recommendedName>
            <fullName evidence="15">Riboflavin kinase</fullName>
            <ecNumber evidence="15">2.7.1.26</ecNumber>
        </recommendedName>
        <alternativeName>
            <fullName evidence="15">Flavokinase</fullName>
        </alternativeName>
    </domain>
    <domain>
        <recommendedName>
            <fullName evidence="15">FMN adenylyltransferase</fullName>
            <ecNumber evidence="15">2.7.7.2</ecNumber>
        </recommendedName>
        <alternativeName>
            <fullName evidence="15">FAD pyrophosphorylase</fullName>
        </alternativeName>
        <alternativeName>
            <fullName evidence="15">FAD synthase</fullName>
        </alternativeName>
    </domain>
</protein>
<dbReference type="Proteomes" id="UP000281028">
    <property type="component" value="Unassembled WGS sequence"/>
</dbReference>
<dbReference type="FunFam" id="3.40.50.620:FF:000021">
    <property type="entry name" value="Riboflavin biosynthesis protein"/>
    <property type="match status" value="1"/>
</dbReference>
<dbReference type="EC" id="2.7.1.26" evidence="15"/>
<dbReference type="OrthoDB" id="9803667at2"/>
<evidence type="ECO:0000256" key="5">
    <source>
        <dbReference type="ARBA" id="ARBA00022643"/>
    </source>
</evidence>
<dbReference type="GO" id="GO:0005524">
    <property type="term" value="F:ATP binding"/>
    <property type="evidence" value="ECO:0007669"/>
    <property type="project" value="UniProtKB-UniRule"/>
</dbReference>
<organism evidence="16 17">
    <name type="scientific">Chitinophaga solisilvae</name>
    <dbReference type="NCBI Taxonomy" id="1233460"/>
    <lineage>
        <taxon>Bacteria</taxon>
        <taxon>Pseudomonadati</taxon>
        <taxon>Bacteroidota</taxon>
        <taxon>Chitinophagia</taxon>
        <taxon>Chitinophagales</taxon>
        <taxon>Chitinophagaceae</taxon>
        <taxon>Chitinophaga</taxon>
    </lineage>
</organism>
<evidence type="ECO:0000313" key="17">
    <source>
        <dbReference type="Proteomes" id="UP000281028"/>
    </source>
</evidence>
<dbReference type="InterPro" id="IPR014729">
    <property type="entry name" value="Rossmann-like_a/b/a_fold"/>
</dbReference>
<keyword evidence="12" id="KW-0511">Multifunctional enzyme</keyword>
<keyword evidence="8 15" id="KW-0547">Nucleotide-binding</keyword>
<keyword evidence="6 15" id="KW-0808">Transferase</keyword>
<dbReference type="GO" id="GO:0003919">
    <property type="term" value="F:FMN adenylyltransferase activity"/>
    <property type="evidence" value="ECO:0007669"/>
    <property type="project" value="UniProtKB-UniRule"/>
</dbReference>
<evidence type="ECO:0000256" key="8">
    <source>
        <dbReference type="ARBA" id="ARBA00022741"/>
    </source>
</evidence>
<dbReference type="SUPFAM" id="SSF52374">
    <property type="entry name" value="Nucleotidylyl transferase"/>
    <property type="match status" value="1"/>
</dbReference>
<dbReference type="SMART" id="SM00904">
    <property type="entry name" value="Flavokinase"/>
    <property type="match status" value="1"/>
</dbReference>
<dbReference type="InterPro" id="IPR004821">
    <property type="entry name" value="Cyt_trans-like"/>
</dbReference>
<dbReference type="NCBIfam" id="TIGR00125">
    <property type="entry name" value="cyt_tran_rel"/>
    <property type="match status" value="1"/>
</dbReference>
<keyword evidence="10 15" id="KW-0274">FAD</keyword>
<evidence type="ECO:0000256" key="14">
    <source>
        <dbReference type="ARBA" id="ARBA00049494"/>
    </source>
</evidence>
<dbReference type="InterPro" id="IPR015865">
    <property type="entry name" value="Riboflavin_kinase_bac/euk"/>
</dbReference>
<dbReference type="NCBIfam" id="TIGR00083">
    <property type="entry name" value="ribF"/>
    <property type="match status" value="1"/>
</dbReference>
<dbReference type="InterPro" id="IPR015864">
    <property type="entry name" value="FAD_synthase"/>
</dbReference>
<proteinExistence type="inferred from homology"/>
<dbReference type="InterPro" id="IPR002606">
    <property type="entry name" value="Riboflavin_kinase_bac"/>
</dbReference>
<evidence type="ECO:0000256" key="7">
    <source>
        <dbReference type="ARBA" id="ARBA00022695"/>
    </source>
</evidence>
<sequence length="310" mass="35036">MQVHRDLNHLPEFRNAVVTIGTFDGVHTGHRFIIQQLEQAAADCDGETVIVTFDPHPREVLMPKPNNIRLLTTLPEKIALLEQAGIDHLVVVPFTKAFSELSAREYLEDFLVARFKPNTIIIGYDHRFGHNREGGLELLEAEQQVYGFRLIEIPQQVVNDLTVSSTKIRKSLQEGQVQLANELLGYPYFLTGEVIHGDKMGRQLGYPTANLQLPDERKLIPAEGIYAVRVQLAGHSSLLPAVMSIGFRPTFNGTDLRLEVHLFDFNEDLYGKLLTVYFIAYIRSNQKFDNIDDLIVQMDKDSAQSRAILG</sequence>
<evidence type="ECO:0000256" key="13">
    <source>
        <dbReference type="ARBA" id="ARBA00047880"/>
    </source>
</evidence>
<keyword evidence="7 15" id="KW-0548">Nucleotidyltransferase</keyword>
<evidence type="ECO:0000313" key="16">
    <source>
        <dbReference type="EMBL" id="NSL90577.1"/>
    </source>
</evidence>
<name>A0A433WDI6_9BACT</name>
<keyword evidence="9 15" id="KW-0418">Kinase</keyword>
<evidence type="ECO:0000256" key="6">
    <source>
        <dbReference type="ARBA" id="ARBA00022679"/>
    </source>
</evidence>
<keyword evidence="17" id="KW-1185">Reference proteome</keyword>
<comment type="pathway">
    <text evidence="3 15">Cofactor biosynthesis; FMN biosynthesis; FMN from riboflavin (ATP route): step 1/1.</text>
</comment>
<evidence type="ECO:0000256" key="11">
    <source>
        <dbReference type="ARBA" id="ARBA00022840"/>
    </source>
</evidence>
<accession>A0A433WDI6</accession>
<comment type="pathway">
    <text evidence="2 15">Cofactor biosynthesis; FAD biosynthesis; FAD from FMN: step 1/1.</text>
</comment>
<dbReference type="FunFam" id="2.40.30.30:FF:000003">
    <property type="entry name" value="Riboflavin biosynthesis protein"/>
    <property type="match status" value="1"/>
</dbReference>
<evidence type="ECO:0000256" key="9">
    <source>
        <dbReference type="ARBA" id="ARBA00022777"/>
    </source>
</evidence>
<comment type="function">
    <text evidence="1">Catalyzes the phosphorylation of riboflavin to FMN followed by the adenylation of FMN to FAD.</text>
</comment>
<dbReference type="PIRSF" id="PIRSF004491">
    <property type="entry name" value="FAD_Synth"/>
    <property type="match status" value="1"/>
</dbReference>
<evidence type="ECO:0000256" key="10">
    <source>
        <dbReference type="ARBA" id="ARBA00022827"/>
    </source>
</evidence>
<evidence type="ECO:0000256" key="15">
    <source>
        <dbReference type="PIRNR" id="PIRNR004491"/>
    </source>
</evidence>
<comment type="caution">
    <text evidence="16">The sequence shown here is derived from an EMBL/GenBank/DDBJ whole genome shotgun (WGS) entry which is preliminary data.</text>
</comment>
<evidence type="ECO:0000256" key="4">
    <source>
        <dbReference type="ARBA" id="ARBA00022630"/>
    </source>
</evidence>